<sequence>MRGLRLFGLLCAGVVVLVVCWLLAFATLAGLILQPRGALWVLLGIPLVAVLLLFGFGLAIPFEEAAEPHDGGLTGNVLIAFFYIAFGALAAAGSAVHFSGAQVYHVHFGERVEAVVSGIHEVRNEYGSLADRWYHVADSTTRESLGQLAVHPSDETAEGDRIEVSVDPHGWLGPVPVDRMGWSTVPTAVLVGCAGAVALAALAAVATAFGVWVRAVRRGCSASAEGR</sequence>
<evidence type="ECO:0000313" key="3">
    <source>
        <dbReference type="EMBL" id="QTR02850.1"/>
    </source>
</evidence>
<feature type="transmembrane region" description="Helical" evidence="1">
    <location>
        <begin position="188"/>
        <end position="213"/>
    </location>
</feature>
<accession>A0A8T8HXB7</accession>
<dbReference type="Proteomes" id="UP000671828">
    <property type="component" value="Chromosome"/>
</dbReference>
<evidence type="ECO:0000256" key="1">
    <source>
        <dbReference type="SAM" id="Phobius"/>
    </source>
</evidence>
<keyword evidence="1" id="KW-0472">Membrane</keyword>
<dbReference type="RefSeq" id="WP_204845188.1">
    <property type="nucleotide sequence ID" value="NZ_JAFBCL010000001.1"/>
</dbReference>
<reference evidence="3" key="2">
    <citation type="submission" date="2021-04" db="EMBL/GenBank/DDBJ databases">
        <title>Saccharothrix algeriensis WGS.</title>
        <authorList>
            <person name="Stuskova K."/>
            <person name="Hakalova E."/>
            <person name="Tebbal A.B."/>
            <person name="Eichmeier A."/>
        </authorList>
    </citation>
    <scope>NUCLEOTIDE SEQUENCE</scope>
    <source>
        <strain evidence="3">NRRL B-24137</strain>
    </source>
</reference>
<dbReference type="EMBL" id="JAFBCL010000001">
    <property type="protein sequence ID" value="MBM7814559.1"/>
    <property type="molecule type" value="Genomic_DNA"/>
</dbReference>
<evidence type="ECO:0008006" key="6">
    <source>
        <dbReference type="Google" id="ProtNLM"/>
    </source>
</evidence>
<feature type="transmembrane region" description="Helical" evidence="1">
    <location>
        <begin position="73"/>
        <end position="98"/>
    </location>
</feature>
<gene>
    <name evidence="3" type="ORF">J7S33_28165</name>
    <name evidence="2" type="ORF">JOE68_005424</name>
</gene>
<evidence type="ECO:0000313" key="4">
    <source>
        <dbReference type="Proteomes" id="UP000671828"/>
    </source>
</evidence>
<dbReference type="Proteomes" id="UP001195724">
    <property type="component" value="Unassembled WGS sequence"/>
</dbReference>
<organism evidence="3 4">
    <name type="scientific">Saccharothrix algeriensis</name>
    <dbReference type="NCBI Taxonomy" id="173560"/>
    <lineage>
        <taxon>Bacteria</taxon>
        <taxon>Bacillati</taxon>
        <taxon>Actinomycetota</taxon>
        <taxon>Actinomycetes</taxon>
        <taxon>Pseudonocardiales</taxon>
        <taxon>Pseudonocardiaceae</taxon>
        <taxon>Saccharothrix</taxon>
    </lineage>
</organism>
<keyword evidence="1" id="KW-1133">Transmembrane helix</keyword>
<dbReference type="AlphaFoldDB" id="A0A8T8HXB7"/>
<keyword evidence="5" id="KW-1185">Reference proteome</keyword>
<dbReference type="EMBL" id="CP072788">
    <property type="protein sequence ID" value="QTR02850.1"/>
    <property type="molecule type" value="Genomic_DNA"/>
</dbReference>
<evidence type="ECO:0000313" key="5">
    <source>
        <dbReference type="Proteomes" id="UP001195724"/>
    </source>
</evidence>
<proteinExistence type="predicted"/>
<name>A0A8T8HXB7_9PSEU</name>
<keyword evidence="1" id="KW-0812">Transmembrane</keyword>
<feature type="transmembrane region" description="Helical" evidence="1">
    <location>
        <begin position="7"/>
        <end position="33"/>
    </location>
</feature>
<reference evidence="2 5" key="1">
    <citation type="submission" date="2021-01" db="EMBL/GenBank/DDBJ databases">
        <title>Sequencing the genomes of 1000 actinobacteria strains.</title>
        <authorList>
            <person name="Klenk H.-P."/>
        </authorList>
    </citation>
    <scope>NUCLEOTIDE SEQUENCE [LARGE SCALE GENOMIC DNA]</scope>
    <source>
        <strain evidence="2 5">DSM 44581</strain>
    </source>
</reference>
<protein>
    <recommendedName>
        <fullName evidence="6">DUF3592 domain-containing protein</fullName>
    </recommendedName>
</protein>
<feature type="transmembrane region" description="Helical" evidence="1">
    <location>
        <begin position="39"/>
        <end position="61"/>
    </location>
</feature>
<evidence type="ECO:0000313" key="2">
    <source>
        <dbReference type="EMBL" id="MBM7814559.1"/>
    </source>
</evidence>